<dbReference type="Proteomes" id="UP000320496">
    <property type="component" value="Chromosome"/>
</dbReference>
<name>A0A517Z1K4_9PLAN</name>
<dbReference type="RefSeq" id="WP_145367026.1">
    <property type="nucleotide sequence ID" value="NZ_CP036275.1"/>
</dbReference>
<evidence type="ECO:0000256" key="2">
    <source>
        <dbReference type="ARBA" id="ARBA00022723"/>
    </source>
</evidence>
<dbReference type="SUPFAM" id="SSF46626">
    <property type="entry name" value="Cytochrome c"/>
    <property type="match status" value="1"/>
</dbReference>
<keyword evidence="3 4" id="KW-0408">Iron</keyword>
<evidence type="ECO:0000313" key="8">
    <source>
        <dbReference type="Proteomes" id="UP000320496"/>
    </source>
</evidence>
<dbReference type="Pfam" id="PF07583">
    <property type="entry name" value="PSCyt2"/>
    <property type="match status" value="1"/>
</dbReference>
<evidence type="ECO:0000256" key="4">
    <source>
        <dbReference type="PROSITE-ProRule" id="PRU00433"/>
    </source>
</evidence>
<dbReference type="Pfam" id="PF07635">
    <property type="entry name" value="PSCyt1"/>
    <property type="match status" value="1"/>
</dbReference>
<evidence type="ECO:0000256" key="5">
    <source>
        <dbReference type="SAM" id="MobiDB-lite"/>
    </source>
</evidence>
<feature type="compositionally biased region" description="Polar residues" evidence="5">
    <location>
        <begin position="860"/>
        <end position="871"/>
    </location>
</feature>
<dbReference type="InterPro" id="IPR022655">
    <property type="entry name" value="DUF1553"/>
</dbReference>
<reference evidence="7 8" key="1">
    <citation type="submission" date="2019-02" db="EMBL/GenBank/DDBJ databases">
        <title>Deep-cultivation of Planctomycetes and their phenomic and genomic characterization uncovers novel biology.</title>
        <authorList>
            <person name="Wiegand S."/>
            <person name="Jogler M."/>
            <person name="Boedeker C."/>
            <person name="Pinto D."/>
            <person name="Vollmers J."/>
            <person name="Rivas-Marin E."/>
            <person name="Kohn T."/>
            <person name="Peeters S.H."/>
            <person name="Heuer A."/>
            <person name="Rast P."/>
            <person name="Oberbeckmann S."/>
            <person name="Bunk B."/>
            <person name="Jeske O."/>
            <person name="Meyerdierks A."/>
            <person name="Storesund J.E."/>
            <person name="Kallscheuer N."/>
            <person name="Luecker S."/>
            <person name="Lage O.M."/>
            <person name="Pohl T."/>
            <person name="Merkel B.J."/>
            <person name="Hornburger P."/>
            <person name="Mueller R.-W."/>
            <person name="Bruemmer F."/>
            <person name="Labrenz M."/>
            <person name="Spormann A.M."/>
            <person name="Op den Camp H."/>
            <person name="Overmann J."/>
            <person name="Amann R."/>
            <person name="Jetten M.S.M."/>
            <person name="Mascher T."/>
            <person name="Medema M.H."/>
            <person name="Devos D.P."/>
            <person name="Kaster A.-K."/>
            <person name="Ovreas L."/>
            <person name="Rohde M."/>
            <person name="Galperin M.Y."/>
            <person name="Jogler C."/>
        </authorList>
    </citation>
    <scope>NUCLEOTIDE SEQUENCE [LARGE SCALE GENOMIC DNA]</scope>
    <source>
        <strain evidence="7 8">Mal4</strain>
    </source>
</reference>
<dbReference type="GO" id="GO:0020037">
    <property type="term" value="F:heme binding"/>
    <property type="evidence" value="ECO:0007669"/>
    <property type="project" value="InterPro"/>
</dbReference>
<dbReference type="GO" id="GO:0046872">
    <property type="term" value="F:metal ion binding"/>
    <property type="evidence" value="ECO:0007669"/>
    <property type="project" value="UniProtKB-KW"/>
</dbReference>
<dbReference type="InterPro" id="IPR011444">
    <property type="entry name" value="DUF1549"/>
</dbReference>
<protein>
    <submittedName>
        <fullName evidence="7">Chromosome partition protein Smc</fullName>
    </submittedName>
</protein>
<evidence type="ECO:0000259" key="6">
    <source>
        <dbReference type="PROSITE" id="PS51007"/>
    </source>
</evidence>
<feature type="region of interest" description="Disordered" evidence="5">
    <location>
        <begin position="847"/>
        <end position="871"/>
    </location>
</feature>
<keyword evidence="8" id="KW-1185">Reference proteome</keyword>
<evidence type="ECO:0000256" key="1">
    <source>
        <dbReference type="ARBA" id="ARBA00022617"/>
    </source>
</evidence>
<dbReference type="InterPro" id="IPR036909">
    <property type="entry name" value="Cyt_c-like_dom_sf"/>
</dbReference>
<evidence type="ECO:0000313" key="7">
    <source>
        <dbReference type="EMBL" id="QDU36354.1"/>
    </source>
</evidence>
<dbReference type="PANTHER" id="PTHR35889:SF3">
    <property type="entry name" value="F-BOX DOMAIN-CONTAINING PROTEIN"/>
    <property type="match status" value="1"/>
</dbReference>
<dbReference type="EMBL" id="CP036275">
    <property type="protein sequence ID" value="QDU36354.1"/>
    <property type="molecule type" value="Genomic_DNA"/>
</dbReference>
<dbReference type="OrthoDB" id="127107at2"/>
<dbReference type="Pfam" id="PF07587">
    <property type="entry name" value="PSD1"/>
    <property type="match status" value="1"/>
</dbReference>
<organism evidence="7 8">
    <name type="scientific">Maioricimonas rarisocia</name>
    <dbReference type="NCBI Taxonomy" id="2528026"/>
    <lineage>
        <taxon>Bacteria</taxon>
        <taxon>Pseudomonadati</taxon>
        <taxon>Planctomycetota</taxon>
        <taxon>Planctomycetia</taxon>
        <taxon>Planctomycetales</taxon>
        <taxon>Planctomycetaceae</taxon>
        <taxon>Maioricimonas</taxon>
    </lineage>
</organism>
<dbReference type="PANTHER" id="PTHR35889">
    <property type="entry name" value="CYCLOINULO-OLIGOSACCHARIDE FRUCTANOTRANSFERASE-RELATED"/>
    <property type="match status" value="1"/>
</dbReference>
<gene>
    <name evidence="7" type="primary">smc_2</name>
    <name evidence="7" type="ORF">Mal4_06390</name>
</gene>
<proteinExistence type="predicted"/>
<feature type="domain" description="Cytochrome c" evidence="6">
    <location>
        <begin position="31"/>
        <end position="129"/>
    </location>
</feature>
<evidence type="ECO:0000256" key="3">
    <source>
        <dbReference type="ARBA" id="ARBA00023004"/>
    </source>
</evidence>
<dbReference type="AlphaFoldDB" id="A0A517Z1K4"/>
<dbReference type="GO" id="GO:0009055">
    <property type="term" value="F:electron transfer activity"/>
    <property type="evidence" value="ECO:0007669"/>
    <property type="project" value="InterPro"/>
</dbReference>
<dbReference type="KEGG" id="mri:Mal4_06390"/>
<keyword evidence="2 4" id="KW-0479">Metal-binding</keyword>
<dbReference type="InterPro" id="IPR009056">
    <property type="entry name" value="Cyt_c-like_dom"/>
</dbReference>
<dbReference type="PROSITE" id="PS51007">
    <property type="entry name" value="CYTC"/>
    <property type="match status" value="1"/>
</dbReference>
<dbReference type="InterPro" id="IPR011429">
    <property type="entry name" value="Cyt_c_Planctomycete-type"/>
</dbReference>
<keyword evidence="1 4" id="KW-0349">Heme</keyword>
<accession>A0A517Z1K4</accession>
<sequence length="1156" mass="128493">MPRPAPATPCPAFRIGITTVASLLGLLTLPLSAADGPVNYETDIKPILRARCYACHGALKQEGSLRLDTARTSIAGGDSGPAIVAGDPAGSLLIERIAADDEFDRMPPEGKPLTAEQIDLIRRWIAQGAQAPADERPEEDPRRHWAFVPPVRPDVLETGDKGSSNPIDAFLDVHLREQNLTPLPRADRRVLLRRLYLDLTGLPPTREEQQQFLSDESPEAWEHLVDRLLASPRYGERWGRHWMDVWRYSDWYGRRSVPDVLNSYGQIWRWRDWIVRSLNDDAGYDQMVRAMLAADELYPGDDEAVVATGFIVRNFYRWNYNTWMKDSVEHTGKAFLGLTLNCCQCHDHKYDPIAQEEYFAFRAFFEPLEIRTDRVPGEPDPGPYPKYDYAKSYKPITSGLVRIVDEKLDAETFMYLGGEARNIVPDKPPIPAAAPAIVGGDKLDIAPIELPAEAWYPGMKSFIREEERTARQTKLNAARSELEAVRSETRNVFSPLEEELAAARADWEGILSKGENGLQALRLDASQGRRILANSLDALPVLPPESELRLKLTLIDDGKVNFQLSNDLAGGRTNLYVVFVDGEIRTYPPQSTRETVIGQYRFENGQTDFDIAVRLEPATDRGLLTVTSTSDGALLVDAVPIGMNGWDPAADPNRGLYLDAHPGSIARFDDIVVRDLTDNSELVRIDFEATTYAAGEDVTGRDGWAVTSFCVAPATSVVELARPLTEEEQQARDRLRAAELALDVPQTRLAAAEQAVVAGEADLAALEARIAADDARYRDASPDAPERIARAVRVELDANLQLAHAAEATARRDLAAAQALPESDENRSKQIDAAGKALTAAATQLSAARSKLADPPNDYTPLSPQYPRQSTGRRAALARWMTRRDNPLTARVAVNHIWLRHFGRGLVETPANFGRNGAAPTHPELLDWLAVELMENGWSMKHLHRLIVTSEAYRRRSTLGGPTHPNQDADRDNRFYWRFNPGRMEAEVVRDGMLYLAGSLDETIGGREIDHKEGMTVPRRSLYFAHHGESKMEFLALFDGANACDCYRRTTSVMPQQALAMSNSQLALEQGRLLAGRLREQMDGANDASAFVTAAFEQILTRPPTDEELVASHEFLAQQQALFAEATGNTITDPAQRARENLVQALFSHNEFVTVR</sequence>